<dbReference type="RefSeq" id="WP_051924558.1">
    <property type="nucleotide sequence ID" value="NZ_AVCJ01000027.1"/>
</dbReference>
<evidence type="ECO:0000313" key="2">
    <source>
        <dbReference type="EMBL" id="KFL36126.1"/>
    </source>
</evidence>
<evidence type="ECO:0000256" key="1">
    <source>
        <dbReference type="SAM" id="Phobius"/>
    </source>
</evidence>
<comment type="caution">
    <text evidence="2">The sequence shown here is derived from an EMBL/GenBank/DDBJ whole genome shotgun (WGS) entry which is preliminary data.</text>
</comment>
<proteinExistence type="predicted"/>
<evidence type="ECO:0000313" key="3">
    <source>
        <dbReference type="Proteomes" id="UP000029085"/>
    </source>
</evidence>
<keyword evidence="1" id="KW-1133">Transmembrane helix</keyword>
<name>A0A087MGX3_9GAMM</name>
<dbReference type="OrthoDB" id="5702022at2"/>
<dbReference type="AlphaFoldDB" id="A0A087MGX3"/>
<keyword evidence="1" id="KW-0812">Transmembrane</keyword>
<dbReference type="EMBL" id="AVCJ01000027">
    <property type="protein sequence ID" value="KFL36126.1"/>
    <property type="molecule type" value="Genomic_DNA"/>
</dbReference>
<accession>A0A087MGX3</accession>
<gene>
    <name evidence="2" type="ORF">N788_13720</name>
</gene>
<feature type="transmembrane region" description="Helical" evidence="1">
    <location>
        <begin position="93"/>
        <end position="112"/>
    </location>
</feature>
<reference evidence="2 3" key="2">
    <citation type="journal article" date="2015" name="Stand. Genomic Sci.">
        <title>High quality draft genomic sequence of Arenimonas donghaensis DSM 18148(T).</title>
        <authorList>
            <person name="Chen F."/>
            <person name="Wang H."/>
            <person name="Cao Y."/>
            <person name="Li X."/>
            <person name="Wang G."/>
        </authorList>
    </citation>
    <scope>NUCLEOTIDE SEQUENCE [LARGE SCALE GENOMIC DNA]</scope>
    <source>
        <strain evidence="2 3">HO3-R19</strain>
    </source>
</reference>
<protein>
    <recommendedName>
        <fullName evidence="4">Zinc-finger domain-containing protein</fullName>
    </recommendedName>
</protein>
<keyword evidence="1" id="KW-0472">Membrane</keyword>
<reference evidence="3" key="1">
    <citation type="submission" date="2013-08" db="EMBL/GenBank/DDBJ databases">
        <title>Genome sequencing of Arenimonas donghaensis.</title>
        <authorList>
            <person name="Chen F."/>
            <person name="Wang G."/>
        </authorList>
    </citation>
    <scope>NUCLEOTIDE SEQUENCE [LARGE SCALE GENOMIC DNA]</scope>
    <source>
        <strain evidence="3">HO3-R19</strain>
    </source>
</reference>
<organism evidence="2 3">
    <name type="scientific">Arenimonas donghaensis DSM 18148 = HO3-R19</name>
    <dbReference type="NCBI Taxonomy" id="1121014"/>
    <lineage>
        <taxon>Bacteria</taxon>
        <taxon>Pseudomonadati</taxon>
        <taxon>Pseudomonadota</taxon>
        <taxon>Gammaproteobacteria</taxon>
        <taxon>Lysobacterales</taxon>
        <taxon>Lysobacteraceae</taxon>
        <taxon>Arenimonas</taxon>
    </lineage>
</organism>
<dbReference type="Proteomes" id="UP000029085">
    <property type="component" value="Unassembled WGS sequence"/>
</dbReference>
<dbReference type="STRING" id="1121014.N788_13720"/>
<keyword evidence="3" id="KW-1185">Reference proteome</keyword>
<evidence type="ECO:0008006" key="4">
    <source>
        <dbReference type="Google" id="ProtNLM"/>
    </source>
</evidence>
<feature type="non-terminal residue" evidence="2">
    <location>
        <position position="212"/>
    </location>
</feature>
<sequence>MTPDDPLLMAYADGQLQGEQAARVQAAIDADPALAEVVARHRALATRLQQAYAPVLYEPVPDRLQALATAAPVASLAQARGARAARAVRRGPGGWLALAAMLVVGLGVGLLLGRPGAGPVGTGEDGALLAQGGLAEALQTRLASEPAAGVVIGLSFRDDQGQWCRSFHIDDASALAGLACRGADGRWRLPVLATAAPQDGELARASAAIPPA</sequence>